<dbReference type="CDD" id="cd24133">
    <property type="entry name" value="ASKHA_NBD_TsaD_bac"/>
    <property type="match status" value="1"/>
</dbReference>
<keyword evidence="6" id="KW-0408">Iron</keyword>
<evidence type="ECO:0000256" key="3">
    <source>
        <dbReference type="ARBA" id="ARBA00022723"/>
    </source>
</evidence>
<feature type="domain" description="Gcp-like" evidence="7">
    <location>
        <begin position="27"/>
        <end position="321"/>
    </location>
</feature>
<dbReference type="Proteomes" id="UP000032214">
    <property type="component" value="Unassembled WGS sequence"/>
</dbReference>
<evidence type="ECO:0000313" key="8">
    <source>
        <dbReference type="EMBL" id="KIX85480.1"/>
    </source>
</evidence>
<keyword evidence="4 6" id="KW-0012">Acyltransferase</keyword>
<dbReference type="GO" id="GO:0061711">
    <property type="term" value="F:tRNA N(6)-L-threonylcarbamoyladenine synthase activity"/>
    <property type="evidence" value="ECO:0007669"/>
    <property type="project" value="UniProtKB-EC"/>
</dbReference>
<feature type="binding site" evidence="6">
    <location>
        <position position="182"/>
    </location>
    <ligand>
        <name>substrate</name>
    </ligand>
</feature>
<keyword evidence="6" id="KW-0963">Cytoplasm</keyword>
<keyword evidence="9" id="KW-1185">Reference proteome</keyword>
<dbReference type="GO" id="GO:0005506">
    <property type="term" value="F:iron ion binding"/>
    <property type="evidence" value="ECO:0007669"/>
    <property type="project" value="UniProtKB-UniRule"/>
</dbReference>
<feature type="binding site" evidence="6">
    <location>
        <position position="186"/>
    </location>
    <ligand>
        <name>substrate</name>
    </ligand>
</feature>
<comment type="similarity">
    <text evidence="6">Belongs to the KAE1 / TsaD family.</text>
</comment>
<feature type="binding site" evidence="6">
    <location>
        <position position="169"/>
    </location>
    <ligand>
        <name>substrate</name>
    </ligand>
</feature>
<dbReference type="FunFam" id="3.30.420.40:FF:000012">
    <property type="entry name" value="tRNA N6-adenosine threonylcarbamoyltransferase"/>
    <property type="match status" value="1"/>
</dbReference>
<dbReference type="InterPro" id="IPR000905">
    <property type="entry name" value="Gcp-like_dom"/>
</dbReference>
<dbReference type="SUPFAM" id="SSF53067">
    <property type="entry name" value="Actin-like ATPase domain"/>
    <property type="match status" value="1"/>
</dbReference>
<comment type="function">
    <text evidence="6">Required for the formation of a threonylcarbamoyl group on adenosine at position 37 (t(6)A37) in tRNAs that read codons beginning with adenine. Is involved in the transfer of the threonylcarbamoyl moiety of threonylcarbamoyl-AMP (TC-AMP) to the N6 group of A37, together with TsaE and TsaB. TsaD likely plays a direct catalytic role in this reaction.</text>
</comment>
<dbReference type="NCBIfam" id="TIGR00329">
    <property type="entry name" value="gcp_kae1"/>
    <property type="match status" value="1"/>
</dbReference>
<dbReference type="Gene3D" id="3.30.420.40">
    <property type="match status" value="2"/>
</dbReference>
<keyword evidence="2 6" id="KW-0819">tRNA processing</keyword>
<dbReference type="InterPro" id="IPR022450">
    <property type="entry name" value="TsaD"/>
</dbReference>
<feature type="binding site" evidence="6">
    <location>
        <position position="114"/>
    </location>
    <ligand>
        <name>Fe cation</name>
        <dbReference type="ChEBI" id="CHEBI:24875"/>
    </ligand>
</feature>
<dbReference type="InterPro" id="IPR043129">
    <property type="entry name" value="ATPase_NBD"/>
</dbReference>
<dbReference type="EC" id="2.3.1.234" evidence="6"/>
<dbReference type="PRINTS" id="PR00789">
    <property type="entry name" value="OSIALOPTASE"/>
</dbReference>
<feature type="binding site" evidence="6">
    <location>
        <position position="118"/>
    </location>
    <ligand>
        <name>Fe cation</name>
        <dbReference type="ChEBI" id="CHEBI:24875"/>
    </ligand>
</feature>
<comment type="catalytic activity">
    <reaction evidence="5 6">
        <text>L-threonylcarbamoyladenylate + adenosine(37) in tRNA = N(6)-L-threonylcarbamoyladenosine(37) in tRNA + AMP + H(+)</text>
        <dbReference type="Rhea" id="RHEA:37059"/>
        <dbReference type="Rhea" id="RHEA-COMP:10162"/>
        <dbReference type="Rhea" id="RHEA-COMP:10163"/>
        <dbReference type="ChEBI" id="CHEBI:15378"/>
        <dbReference type="ChEBI" id="CHEBI:73682"/>
        <dbReference type="ChEBI" id="CHEBI:74411"/>
        <dbReference type="ChEBI" id="CHEBI:74418"/>
        <dbReference type="ChEBI" id="CHEBI:456215"/>
        <dbReference type="EC" id="2.3.1.234"/>
    </reaction>
</comment>
<dbReference type="EMBL" id="ARQD01000001">
    <property type="protein sequence ID" value="KIX85480.1"/>
    <property type="molecule type" value="Genomic_DNA"/>
</dbReference>
<name>A0A0D2I2Q0_9BACT</name>
<evidence type="ECO:0000256" key="2">
    <source>
        <dbReference type="ARBA" id="ARBA00022694"/>
    </source>
</evidence>
<dbReference type="PANTHER" id="PTHR11735:SF6">
    <property type="entry name" value="TRNA N6-ADENOSINE THREONYLCARBAMOYLTRANSFERASE, MITOCHONDRIAL"/>
    <property type="match status" value="1"/>
</dbReference>
<feature type="binding site" evidence="6">
    <location>
        <position position="314"/>
    </location>
    <ligand>
        <name>Fe cation</name>
        <dbReference type="ChEBI" id="CHEBI:24875"/>
    </ligand>
</feature>
<dbReference type="GO" id="GO:0002949">
    <property type="term" value="P:tRNA threonylcarbamoyladenosine modification"/>
    <property type="evidence" value="ECO:0007669"/>
    <property type="project" value="UniProtKB-UniRule"/>
</dbReference>
<feature type="binding site" evidence="6">
    <location>
        <begin position="136"/>
        <end position="140"/>
    </location>
    <ligand>
        <name>substrate</name>
    </ligand>
</feature>
<keyword evidence="3 6" id="KW-0479">Metal-binding</keyword>
<comment type="cofactor">
    <cofactor evidence="6">
        <name>Fe(2+)</name>
        <dbReference type="ChEBI" id="CHEBI:29033"/>
    </cofactor>
    <text evidence="6">Binds 1 Fe(2+) ion per subunit.</text>
</comment>
<evidence type="ECO:0000256" key="4">
    <source>
        <dbReference type="ARBA" id="ARBA00023315"/>
    </source>
</evidence>
<reference evidence="8 9" key="1">
    <citation type="journal article" date="2013" name="Proc. Natl. Acad. Sci. U.S.A.">
        <title>Candidate phylum TM6 genome recovered from a hospital sink biofilm provides genomic insights into this uncultivated phylum.</title>
        <authorList>
            <person name="McLean J.S."/>
            <person name="Lombardo M.J."/>
            <person name="Badger J.H."/>
            <person name="Edlund A."/>
            <person name="Novotny M."/>
            <person name="Yee-Greenbaum J."/>
            <person name="Vyahhi N."/>
            <person name="Hall A.P."/>
            <person name="Yang Y."/>
            <person name="Dupont C.L."/>
            <person name="Ziegler M.G."/>
            <person name="Chitsaz H."/>
            <person name="Allen A.E."/>
            <person name="Yooseph S."/>
            <person name="Tesler G."/>
            <person name="Pevzner P.A."/>
            <person name="Friedman R.M."/>
            <person name="Nealson K.H."/>
            <person name="Venter J.C."/>
            <person name="Lasken R.S."/>
        </authorList>
    </citation>
    <scope>NUCLEOTIDE SEQUENCE [LARGE SCALE GENOMIC DNA]</scope>
    <source>
        <strain evidence="8 9">TM6SC1</strain>
    </source>
</reference>
<sequence>MKNYTILAIESSCDEAAAAVYTTEKGILSSVLYSQTEEHTRYGGVVPEVASRTHLRTINSVVQRALEEAQVELSDINCIGVTNKPGLAGSLLIGLCFAKSIAWAQNIPIIGVNHLEGHAFSSCIEHPVPFPHLCLTASGGHTSLYLVEDYGVWTTLGTTHDDAAGEAFDKIARFINLPYPGGPVIETLAQKAGFVDYFGYPRTKLDGFNFSFSGLKTAVLYDLVKQGAYDMSTKRFIDQHNTQLQEQVSSSLLVCIGDIFSSTIERALKLYPQVKALTFVGGVACNKYLRSRFETVAHKNSLPLYIPSAKYCTDNAAMIGYVAHYKAQQDKFDSYDLDIHI</sequence>
<comment type="subcellular location">
    <subcellularLocation>
        <location evidence="6">Cytoplasm</location>
    </subcellularLocation>
</comment>
<dbReference type="NCBIfam" id="TIGR03723">
    <property type="entry name" value="T6A_TsaD_YgjD"/>
    <property type="match status" value="1"/>
</dbReference>
<accession>A0A0D2I2Q0</accession>
<comment type="caution">
    <text evidence="8">The sequence shown here is derived from an EMBL/GenBank/DDBJ whole genome shotgun (WGS) entry which is preliminary data.</text>
</comment>
<evidence type="ECO:0000256" key="6">
    <source>
        <dbReference type="HAMAP-Rule" id="MF_01445"/>
    </source>
</evidence>
<dbReference type="HAMAP" id="MF_01445">
    <property type="entry name" value="TsaD"/>
    <property type="match status" value="1"/>
</dbReference>
<organism evidence="8 9">
    <name type="scientific">candidate division TM6 bacterium JCVI TM6SC1</name>
    <dbReference type="NCBI Taxonomy" id="1306947"/>
    <lineage>
        <taxon>Bacteria</taxon>
        <taxon>Candidatus Babelota</taxon>
        <taxon>Vermiphilus</taxon>
    </lineage>
</organism>
<gene>
    <name evidence="6" type="primary">tsaD</name>
    <name evidence="8" type="ORF">J120_00690</name>
</gene>
<evidence type="ECO:0000256" key="1">
    <source>
        <dbReference type="ARBA" id="ARBA00022679"/>
    </source>
</evidence>
<dbReference type="AlphaFoldDB" id="A0A0D2I2Q0"/>
<dbReference type="Pfam" id="PF00814">
    <property type="entry name" value="TsaD"/>
    <property type="match status" value="1"/>
</dbReference>
<proteinExistence type="inferred from homology"/>
<feature type="binding site" evidence="6">
    <location>
        <position position="286"/>
    </location>
    <ligand>
        <name>substrate</name>
    </ligand>
</feature>
<evidence type="ECO:0000256" key="5">
    <source>
        <dbReference type="ARBA" id="ARBA00048117"/>
    </source>
</evidence>
<dbReference type="InterPro" id="IPR017861">
    <property type="entry name" value="KAE1/TsaD"/>
</dbReference>
<dbReference type="PANTHER" id="PTHR11735">
    <property type="entry name" value="TRNA N6-ADENOSINE THREONYLCARBAMOYLTRANSFERASE"/>
    <property type="match status" value="1"/>
</dbReference>
<dbReference type="GO" id="GO:0005737">
    <property type="term" value="C:cytoplasm"/>
    <property type="evidence" value="ECO:0007669"/>
    <property type="project" value="UniProtKB-SubCell"/>
</dbReference>
<evidence type="ECO:0000313" key="9">
    <source>
        <dbReference type="Proteomes" id="UP000032214"/>
    </source>
</evidence>
<protein>
    <recommendedName>
        <fullName evidence="6">tRNA N6-adenosine threonylcarbamoyltransferase</fullName>
        <ecNumber evidence="6">2.3.1.234</ecNumber>
    </recommendedName>
    <alternativeName>
        <fullName evidence="6">N6-L-threonylcarbamoyladenine synthase</fullName>
        <shortName evidence="6">t(6)A synthase</shortName>
    </alternativeName>
    <alternativeName>
        <fullName evidence="6">t(6)A37 threonylcarbamoyladenosine biosynthesis protein TsaD</fullName>
    </alternativeName>
    <alternativeName>
        <fullName evidence="6">tRNA threonylcarbamoyladenosine biosynthesis protein TsaD</fullName>
    </alternativeName>
</protein>
<dbReference type="eggNOG" id="COG0533">
    <property type="taxonomic scope" value="Bacteria"/>
</dbReference>
<evidence type="ECO:0000259" key="7">
    <source>
        <dbReference type="Pfam" id="PF00814"/>
    </source>
</evidence>
<keyword evidence="1 6" id="KW-0808">Transferase</keyword>
<dbReference type="STRING" id="1306947.J120_00690"/>